<dbReference type="SUPFAM" id="SSF52540">
    <property type="entry name" value="P-loop containing nucleoside triphosphate hydrolases"/>
    <property type="match status" value="1"/>
</dbReference>
<dbReference type="InterPro" id="IPR003439">
    <property type="entry name" value="ABC_transporter-like_ATP-bd"/>
</dbReference>
<dbReference type="InterPro" id="IPR027417">
    <property type="entry name" value="P-loop_NTPase"/>
</dbReference>
<comment type="caution">
    <text evidence="6">The sequence shown here is derived from an EMBL/GenBank/DDBJ whole genome shotgun (WGS) entry which is preliminary data.</text>
</comment>
<organism evidence="6 7">
    <name type="scientific">Asanoa siamensis</name>
    <dbReference type="NCBI Taxonomy" id="926357"/>
    <lineage>
        <taxon>Bacteria</taxon>
        <taxon>Bacillati</taxon>
        <taxon>Actinomycetota</taxon>
        <taxon>Actinomycetes</taxon>
        <taxon>Micromonosporales</taxon>
        <taxon>Micromonosporaceae</taxon>
        <taxon>Asanoa</taxon>
    </lineage>
</organism>
<dbReference type="PANTHER" id="PTHR43776">
    <property type="entry name" value="TRANSPORT ATP-BINDING PROTEIN"/>
    <property type="match status" value="1"/>
</dbReference>
<evidence type="ECO:0000313" key="7">
    <source>
        <dbReference type="Proteomes" id="UP000604117"/>
    </source>
</evidence>
<gene>
    <name evidence="6" type="ORF">Asi02nite_67400</name>
</gene>
<comment type="similarity">
    <text evidence="1">Belongs to the ABC transporter superfamily.</text>
</comment>
<dbReference type="PROSITE" id="PS50893">
    <property type="entry name" value="ABC_TRANSPORTER_2"/>
    <property type="match status" value="1"/>
</dbReference>
<protein>
    <submittedName>
        <fullName evidence="6">Peptide ABC transporter</fullName>
    </submittedName>
</protein>
<dbReference type="Gene3D" id="3.40.50.300">
    <property type="entry name" value="P-loop containing nucleotide triphosphate hydrolases"/>
    <property type="match status" value="1"/>
</dbReference>
<keyword evidence="2" id="KW-0813">Transport</keyword>
<evidence type="ECO:0000256" key="2">
    <source>
        <dbReference type="ARBA" id="ARBA00022448"/>
    </source>
</evidence>
<evidence type="ECO:0000256" key="3">
    <source>
        <dbReference type="ARBA" id="ARBA00022741"/>
    </source>
</evidence>
<evidence type="ECO:0000256" key="1">
    <source>
        <dbReference type="ARBA" id="ARBA00005417"/>
    </source>
</evidence>
<feature type="domain" description="ABC transporter" evidence="5">
    <location>
        <begin position="5"/>
        <end position="215"/>
    </location>
</feature>
<dbReference type="PROSITE" id="PS00211">
    <property type="entry name" value="ABC_TRANSPORTER_1"/>
    <property type="match status" value="1"/>
</dbReference>
<evidence type="ECO:0000256" key="4">
    <source>
        <dbReference type="ARBA" id="ARBA00022840"/>
    </source>
</evidence>
<dbReference type="RefSeq" id="WP_203718076.1">
    <property type="nucleotide sequence ID" value="NZ_BONE01000083.1"/>
</dbReference>
<name>A0ABQ4D100_9ACTN</name>
<dbReference type="Pfam" id="PF00005">
    <property type="entry name" value="ABC_tran"/>
    <property type="match status" value="1"/>
</dbReference>
<keyword evidence="4" id="KW-0067">ATP-binding</keyword>
<dbReference type="InterPro" id="IPR017871">
    <property type="entry name" value="ABC_transporter-like_CS"/>
</dbReference>
<evidence type="ECO:0000259" key="5">
    <source>
        <dbReference type="PROSITE" id="PS50893"/>
    </source>
</evidence>
<reference evidence="6 7" key="1">
    <citation type="submission" date="2021-01" db="EMBL/GenBank/DDBJ databases">
        <title>Whole genome shotgun sequence of Asanoa siamensis NBRC 107932.</title>
        <authorList>
            <person name="Komaki H."/>
            <person name="Tamura T."/>
        </authorList>
    </citation>
    <scope>NUCLEOTIDE SEQUENCE [LARGE SCALE GENOMIC DNA]</scope>
    <source>
        <strain evidence="6 7">NBRC 107932</strain>
    </source>
</reference>
<keyword evidence="3" id="KW-0547">Nucleotide-binding</keyword>
<proteinExistence type="inferred from homology"/>
<keyword evidence="7" id="KW-1185">Reference proteome</keyword>
<dbReference type="Proteomes" id="UP000604117">
    <property type="component" value="Unassembled WGS sequence"/>
</dbReference>
<dbReference type="PANTHER" id="PTHR43776:SF7">
    <property type="entry name" value="D,D-DIPEPTIDE TRANSPORT ATP-BINDING PROTEIN DDPF-RELATED"/>
    <property type="match status" value="1"/>
</dbReference>
<accession>A0ABQ4D100</accession>
<dbReference type="InterPro" id="IPR003593">
    <property type="entry name" value="AAA+_ATPase"/>
</dbReference>
<dbReference type="InterPro" id="IPR050319">
    <property type="entry name" value="ABC_transp_ATP-bind"/>
</dbReference>
<dbReference type="SMART" id="SM00382">
    <property type="entry name" value="AAA"/>
    <property type="match status" value="1"/>
</dbReference>
<dbReference type="EMBL" id="BONE01000083">
    <property type="protein sequence ID" value="GIF77222.1"/>
    <property type="molecule type" value="Genomic_DNA"/>
</dbReference>
<sequence length="215" mass="23225">MTDTLRGAGLWFAYHRDWVLRDVSIQVSPGEIVGLWGPSGCGKSTLARLLTGRLRPARGTVSMPAGRGRARSAQLVLQQADQSVNPRWKIGRILAEAAPDPAPVLDSGLVFPDWLGSFPHELSGGELQRVNLARALLCRPLFVVADEITASLDAITQVQIWRIILDGAARGDYGVLAVSHDMPLLDAVASRILAMEDLTARRGVLPGPDVRHDEA</sequence>
<evidence type="ECO:0000313" key="6">
    <source>
        <dbReference type="EMBL" id="GIF77222.1"/>
    </source>
</evidence>